<protein>
    <submittedName>
        <fullName evidence="7">2-hydroxymuconic semialdehyde dehydrogenase</fullName>
        <ecNumber evidence="7">1.2.1.85</ecNumber>
    </submittedName>
</protein>
<dbReference type="InterPro" id="IPR016161">
    <property type="entry name" value="Ald_DH/histidinol_DH"/>
</dbReference>
<evidence type="ECO:0000256" key="5">
    <source>
        <dbReference type="RuleBase" id="RU003345"/>
    </source>
</evidence>
<dbReference type="EC" id="1.2.1.85" evidence="7"/>
<dbReference type="SUPFAM" id="SSF53720">
    <property type="entry name" value="ALDH-like"/>
    <property type="match status" value="1"/>
</dbReference>
<feature type="active site" evidence="4">
    <location>
        <position position="251"/>
    </location>
</feature>
<dbReference type="AlphaFoldDB" id="A0A4P6KCH8"/>
<keyword evidence="8" id="KW-1185">Reference proteome</keyword>
<keyword evidence="2 5" id="KW-0560">Oxidoreductase</keyword>
<dbReference type="InterPro" id="IPR029510">
    <property type="entry name" value="Ald_DH_CS_GLU"/>
</dbReference>
<dbReference type="InterPro" id="IPR016163">
    <property type="entry name" value="Ald_DH_C"/>
</dbReference>
<evidence type="ECO:0000256" key="2">
    <source>
        <dbReference type="ARBA" id="ARBA00023002"/>
    </source>
</evidence>
<organism evidence="7 8">
    <name type="scientific">Leucobacter triazinivorans</name>
    <dbReference type="NCBI Taxonomy" id="1784719"/>
    <lineage>
        <taxon>Bacteria</taxon>
        <taxon>Bacillati</taxon>
        <taxon>Actinomycetota</taxon>
        <taxon>Actinomycetes</taxon>
        <taxon>Micrococcales</taxon>
        <taxon>Microbacteriaceae</taxon>
        <taxon>Leucobacter</taxon>
    </lineage>
</organism>
<dbReference type="CDD" id="cd07093">
    <property type="entry name" value="ALDH_F8_HMSADH"/>
    <property type="match status" value="1"/>
</dbReference>
<evidence type="ECO:0000256" key="3">
    <source>
        <dbReference type="ARBA" id="ARBA00023027"/>
    </source>
</evidence>
<evidence type="ECO:0000313" key="7">
    <source>
        <dbReference type="EMBL" id="QBE47967.1"/>
    </source>
</evidence>
<comment type="similarity">
    <text evidence="1 5">Belongs to the aldehyde dehydrogenase family.</text>
</comment>
<reference evidence="7 8" key="1">
    <citation type="submission" date="2019-02" db="EMBL/GenBank/DDBJ databases">
        <authorList>
            <person name="Sun L."/>
            <person name="Pan D."/>
            <person name="Wu X."/>
        </authorList>
    </citation>
    <scope>NUCLEOTIDE SEQUENCE [LARGE SCALE GENOMIC DNA]</scope>
    <source>
        <strain evidence="7 8">JW-1</strain>
    </source>
</reference>
<evidence type="ECO:0000256" key="1">
    <source>
        <dbReference type="ARBA" id="ARBA00009986"/>
    </source>
</evidence>
<dbReference type="Gene3D" id="3.40.309.10">
    <property type="entry name" value="Aldehyde Dehydrogenase, Chain A, domain 2"/>
    <property type="match status" value="1"/>
</dbReference>
<dbReference type="InterPro" id="IPR015590">
    <property type="entry name" value="Aldehyde_DH_dom"/>
</dbReference>
<accession>A0A4P6KCH8</accession>
<dbReference type="Pfam" id="PF00171">
    <property type="entry name" value="Aldedh"/>
    <property type="match status" value="1"/>
</dbReference>
<dbReference type="PANTHER" id="PTHR43720">
    <property type="entry name" value="2-AMINOMUCONIC SEMIALDEHYDE DEHYDROGENASE"/>
    <property type="match status" value="1"/>
</dbReference>
<dbReference type="InterPro" id="IPR017628">
    <property type="entry name" value="OHmuconic_semiald_DH"/>
</dbReference>
<dbReference type="FunFam" id="3.40.309.10:FF:000009">
    <property type="entry name" value="Aldehyde dehydrogenase A"/>
    <property type="match status" value="1"/>
</dbReference>
<dbReference type="RefSeq" id="WP_130109116.1">
    <property type="nucleotide sequence ID" value="NZ_CP035806.1"/>
</dbReference>
<dbReference type="PROSITE" id="PS00070">
    <property type="entry name" value="ALDEHYDE_DEHYDR_CYS"/>
    <property type="match status" value="1"/>
</dbReference>
<evidence type="ECO:0000259" key="6">
    <source>
        <dbReference type="Pfam" id="PF00171"/>
    </source>
</evidence>
<dbReference type="Proteomes" id="UP000289260">
    <property type="component" value="Chromosome"/>
</dbReference>
<evidence type="ECO:0000313" key="8">
    <source>
        <dbReference type="Proteomes" id="UP000289260"/>
    </source>
</evidence>
<name>A0A4P6KCH8_9MICO</name>
<dbReference type="NCBIfam" id="TIGR03216">
    <property type="entry name" value="OH_muco_semi_DH"/>
    <property type="match status" value="1"/>
</dbReference>
<dbReference type="GO" id="GO:0016620">
    <property type="term" value="F:oxidoreductase activity, acting on the aldehyde or oxo group of donors, NAD or NADP as acceptor"/>
    <property type="evidence" value="ECO:0007669"/>
    <property type="project" value="InterPro"/>
</dbReference>
<keyword evidence="3" id="KW-0520">NAD</keyword>
<dbReference type="InterPro" id="IPR016162">
    <property type="entry name" value="Ald_DH_N"/>
</dbReference>
<dbReference type="FunFam" id="3.40.605.10:FF:000007">
    <property type="entry name" value="NAD/NADP-dependent betaine aldehyde dehydrogenase"/>
    <property type="match status" value="1"/>
</dbReference>
<evidence type="ECO:0000256" key="4">
    <source>
        <dbReference type="PROSITE-ProRule" id="PRU10007"/>
    </source>
</evidence>
<dbReference type="Gene3D" id="3.40.605.10">
    <property type="entry name" value="Aldehyde Dehydrogenase, Chain A, domain 1"/>
    <property type="match status" value="1"/>
</dbReference>
<gene>
    <name evidence="7" type="ORF">EVS81_03275</name>
</gene>
<dbReference type="OrthoDB" id="6882680at2"/>
<dbReference type="EMBL" id="CP035806">
    <property type="protein sequence ID" value="QBE47967.1"/>
    <property type="molecule type" value="Genomic_DNA"/>
</dbReference>
<sequence>MPRTAPEFRNFIDNAFVDGRSTYADLNPIDGSTVALVHEADERIVDAAVTAARAALNGAWGDWTAPERAALMRRVADLVEERFEEFVLAEIADTGKPRILAEPLDVTRAVVNFRTFADTLLSEGTPAFLTPQALNYVARKPLGVVAVIVPWNLPLLTLTWKAAPAIACGNAVIVKPSEETPATATLFAEVMRDAGAPAGVFNVVHGFGRDSAGQYLTEHPGIDAVTFTGSTATGSTIMRAVAPRVLPVSFELGGKNAALVFEDCDVDRAVAGLERSVFLNTGQVCLCTERVYVHRSIFDEVTEKLVARAEALRLGDPLDRSTTTGPLISQAHRAKVEAAVAGAISEGAQLLTGGGRPSLPAGLDADAGAWFAPTLWTGLDNSAVAMREEIFGPVAGLVPFDTEEEAVALANDTDYGLAASVWTENVDRAHRVAPQMRVGLSWINSWYARELRAPFGGAGRSGIGREGGGYSLDFYSTITNVSVAS</sequence>
<dbReference type="PROSITE" id="PS00687">
    <property type="entry name" value="ALDEHYDE_DEHYDR_GLU"/>
    <property type="match status" value="1"/>
</dbReference>
<dbReference type="InterPro" id="IPR016160">
    <property type="entry name" value="Ald_DH_CS_CYS"/>
</dbReference>
<dbReference type="KEGG" id="ltr:EVS81_03275"/>
<proteinExistence type="inferred from homology"/>
<dbReference type="PANTHER" id="PTHR43720:SF2">
    <property type="entry name" value="2-AMINOMUCONIC SEMIALDEHYDE DEHYDROGENASE"/>
    <property type="match status" value="1"/>
</dbReference>
<feature type="domain" description="Aldehyde dehydrogenase" evidence="6">
    <location>
        <begin position="18"/>
        <end position="481"/>
    </location>
</feature>